<evidence type="ECO:0000259" key="5">
    <source>
        <dbReference type="PROSITE" id="PS50893"/>
    </source>
</evidence>
<dbReference type="EMBL" id="CP001857">
    <property type="protein sequence ID" value="ADB58122.1"/>
    <property type="molecule type" value="Genomic_DNA"/>
</dbReference>
<dbReference type="PANTHER" id="PTHR42794">
    <property type="entry name" value="HEMIN IMPORT ATP-BINDING PROTEIN HMUV"/>
    <property type="match status" value="1"/>
</dbReference>
<dbReference type="PaxDb" id="572546-Arcpr_1063"/>
<evidence type="ECO:0000313" key="6">
    <source>
        <dbReference type="EMBL" id="ADB58122.1"/>
    </source>
</evidence>
<dbReference type="RefSeq" id="WP_012940458.1">
    <property type="nucleotide sequence ID" value="NC_013741.1"/>
</dbReference>
<dbReference type="SMART" id="SM00382">
    <property type="entry name" value="AAA"/>
    <property type="match status" value="1"/>
</dbReference>
<sequence length="256" mass="28804">MKIRIKGLEFSYDSIQALKNVTIDIYESEIVAIVGPNGSGKSTLLKCIDRILKPQKGVILINGKDVKNFSQIEIARTVGYVPQSVKQFFPATVFEVVLMGRRPYLGWRCSRRDIEKVFEVLRILDIENIAMRDFNELSGGQQQKVLIARALAQEPEILLLDEPTANLDIKHQLEVMEIIRNIVRENGITAVVAIHDLNLASRYADRIVMMKDGKVFAVGDPNDVLTPTNIEKVYGVKVKVIKLDGRLCVIPLDPLH</sequence>
<dbReference type="Proteomes" id="UP000001901">
    <property type="component" value="Chromosome"/>
</dbReference>
<dbReference type="PROSITE" id="PS50893">
    <property type="entry name" value="ABC_TRANSPORTER_2"/>
    <property type="match status" value="1"/>
</dbReference>
<dbReference type="STRING" id="572546.Arcpr_1063"/>
<keyword evidence="2" id="KW-0547">Nucleotide-binding</keyword>
<dbReference type="SUPFAM" id="SSF52540">
    <property type="entry name" value="P-loop containing nucleoside triphosphate hydrolases"/>
    <property type="match status" value="1"/>
</dbReference>
<dbReference type="GO" id="GO:0005524">
    <property type="term" value="F:ATP binding"/>
    <property type="evidence" value="ECO:0007669"/>
    <property type="project" value="UniProtKB-KW"/>
</dbReference>
<keyword evidence="7" id="KW-1185">Reference proteome</keyword>
<evidence type="ECO:0000256" key="2">
    <source>
        <dbReference type="ARBA" id="ARBA00022741"/>
    </source>
</evidence>
<dbReference type="AlphaFoldDB" id="D2RDC8"/>
<dbReference type="InterPro" id="IPR003593">
    <property type="entry name" value="AAA+_ATPase"/>
</dbReference>
<dbReference type="PANTHER" id="PTHR42794:SF1">
    <property type="entry name" value="HEMIN IMPORT ATP-BINDING PROTEIN HMUV"/>
    <property type="match status" value="1"/>
</dbReference>
<dbReference type="FunFam" id="3.40.50.300:FF:000134">
    <property type="entry name" value="Iron-enterobactin ABC transporter ATP-binding protein"/>
    <property type="match status" value="1"/>
</dbReference>
<dbReference type="GO" id="GO:0016887">
    <property type="term" value="F:ATP hydrolysis activity"/>
    <property type="evidence" value="ECO:0007669"/>
    <property type="project" value="InterPro"/>
</dbReference>
<gene>
    <name evidence="6" type="ordered locus">Arcpr_1063</name>
</gene>
<dbReference type="InterPro" id="IPR003439">
    <property type="entry name" value="ABC_transporter-like_ATP-bd"/>
</dbReference>
<keyword evidence="3" id="KW-0067">ATP-binding</keyword>
<name>D2RDC8_ARCPA</name>
<evidence type="ECO:0000256" key="1">
    <source>
        <dbReference type="ARBA" id="ARBA00022448"/>
    </source>
</evidence>
<keyword evidence="4" id="KW-1278">Translocase</keyword>
<dbReference type="OrthoDB" id="24644at2157"/>
<dbReference type="CDD" id="cd03214">
    <property type="entry name" value="ABC_Iron-Siderophores_B12_Hemin"/>
    <property type="match status" value="1"/>
</dbReference>
<evidence type="ECO:0000313" key="7">
    <source>
        <dbReference type="Proteomes" id="UP000001901"/>
    </source>
</evidence>
<feature type="domain" description="ABC transporter" evidence="5">
    <location>
        <begin position="3"/>
        <end position="237"/>
    </location>
</feature>
<dbReference type="InterPro" id="IPR027417">
    <property type="entry name" value="P-loop_NTPase"/>
</dbReference>
<dbReference type="PROSITE" id="PS00211">
    <property type="entry name" value="ABC_TRANSPORTER_1"/>
    <property type="match status" value="1"/>
</dbReference>
<dbReference type="GeneID" id="8739740"/>
<evidence type="ECO:0000256" key="3">
    <source>
        <dbReference type="ARBA" id="ARBA00022840"/>
    </source>
</evidence>
<reference evidence="6 7" key="1">
    <citation type="journal article" date="2010" name="Stand. Genomic Sci.">
        <title>Complete genome sequence of Archaeoglobus profundus type strain (AV18).</title>
        <authorList>
            <person name="von Jan M."/>
            <person name="Lapidus A."/>
            <person name="Del Rio T.G."/>
            <person name="Copeland A."/>
            <person name="Tice H."/>
            <person name="Cheng J.F."/>
            <person name="Lucas S."/>
            <person name="Chen F."/>
            <person name="Nolan M."/>
            <person name="Goodwin L."/>
            <person name="Han C."/>
            <person name="Pitluck S."/>
            <person name="Liolios K."/>
            <person name="Ivanova N."/>
            <person name="Mavromatis K."/>
            <person name="Ovchinnikova G."/>
            <person name="Chertkov O."/>
            <person name="Pati A."/>
            <person name="Chen A."/>
            <person name="Palaniappan K."/>
            <person name="Land M."/>
            <person name="Hauser L."/>
            <person name="Chang Y.J."/>
            <person name="Jeffries C.D."/>
            <person name="Saunders E."/>
            <person name="Brettin T."/>
            <person name="Detter J.C."/>
            <person name="Chain P."/>
            <person name="Eichinger K."/>
            <person name="Huber H."/>
            <person name="Spring S."/>
            <person name="Rohde M."/>
            <person name="Goker M."/>
            <person name="Wirth R."/>
            <person name="Woyke T."/>
            <person name="Bristow J."/>
            <person name="Eisen J.A."/>
            <person name="Markowitz V."/>
            <person name="Hugenholtz P."/>
            <person name="Kyrpides N.C."/>
            <person name="Klenk H.P."/>
        </authorList>
    </citation>
    <scope>NUCLEOTIDE SEQUENCE [LARGE SCALE GENOMIC DNA]</scope>
    <source>
        <strain evidence="7">DSM 5631 / JCM 9629 / NBRC 100127 / Av18</strain>
    </source>
</reference>
<dbReference type="HOGENOM" id="CLU_000604_1_11_2"/>
<dbReference type="eggNOG" id="arCOG00198">
    <property type="taxonomic scope" value="Archaea"/>
</dbReference>
<protein>
    <submittedName>
        <fullName evidence="6">ABC transporter related protein</fullName>
    </submittedName>
</protein>
<accession>D2RDC8</accession>
<dbReference type="Gene3D" id="3.40.50.300">
    <property type="entry name" value="P-loop containing nucleotide triphosphate hydrolases"/>
    <property type="match status" value="1"/>
</dbReference>
<dbReference type="Pfam" id="PF00005">
    <property type="entry name" value="ABC_tran"/>
    <property type="match status" value="1"/>
</dbReference>
<organism evidence="6 7">
    <name type="scientific">Archaeoglobus profundus (strain DSM 5631 / JCM 9629 / NBRC 100127 / Av18)</name>
    <dbReference type="NCBI Taxonomy" id="572546"/>
    <lineage>
        <taxon>Archaea</taxon>
        <taxon>Methanobacteriati</taxon>
        <taxon>Methanobacteriota</taxon>
        <taxon>Archaeoglobi</taxon>
        <taxon>Archaeoglobales</taxon>
        <taxon>Archaeoglobaceae</taxon>
        <taxon>Archaeoglobus</taxon>
    </lineage>
</organism>
<dbReference type="KEGG" id="apo:Arcpr_1063"/>
<dbReference type="InterPro" id="IPR017871">
    <property type="entry name" value="ABC_transporter-like_CS"/>
</dbReference>
<evidence type="ECO:0000256" key="4">
    <source>
        <dbReference type="ARBA" id="ARBA00022967"/>
    </source>
</evidence>
<keyword evidence="1" id="KW-0813">Transport</keyword>
<proteinExistence type="predicted"/>